<evidence type="ECO:0000313" key="4">
    <source>
        <dbReference type="WBParaSite" id="jg26828"/>
    </source>
</evidence>
<evidence type="ECO:0000256" key="1">
    <source>
        <dbReference type="SAM" id="Coils"/>
    </source>
</evidence>
<keyword evidence="1" id="KW-0175">Coiled coil</keyword>
<dbReference type="WBParaSite" id="jg26828">
    <property type="protein sequence ID" value="jg26828"/>
    <property type="gene ID" value="jg26828"/>
</dbReference>
<dbReference type="SUPFAM" id="SSF52540">
    <property type="entry name" value="P-loop containing nucleoside triphosphate hydrolases"/>
    <property type="match status" value="1"/>
</dbReference>
<dbReference type="AlphaFoldDB" id="A0A915E569"/>
<proteinExistence type="predicted"/>
<evidence type="ECO:0000313" key="3">
    <source>
        <dbReference type="Proteomes" id="UP000887574"/>
    </source>
</evidence>
<keyword evidence="3" id="KW-1185">Reference proteome</keyword>
<protein>
    <submittedName>
        <fullName evidence="4">G domain-containing protein</fullName>
    </submittedName>
</protein>
<dbReference type="Gene3D" id="3.40.50.300">
    <property type="entry name" value="P-loop containing nucleotide triphosphate hydrolases"/>
    <property type="match status" value="1"/>
</dbReference>
<organism evidence="3 4">
    <name type="scientific">Ditylenchus dipsaci</name>
    <dbReference type="NCBI Taxonomy" id="166011"/>
    <lineage>
        <taxon>Eukaryota</taxon>
        <taxon>Metazoa</taxon>
        <taxon>Ecdysozoa</taxon>
        <taxon>Nematoda</taxon>
        <taxon>Chromadorea</taxon>
        <taxon>Rhabditida</taxon>
        <taxon>Tylenchina</taxon>
        <taxon>Tylenchomorpha</taxon>
        <taxon>Sphaerularioidea</taxon>
        <taxon>Anguinidae</taxon>
        <taxon>Anguininae</taxon>
        <taxon>Ditylenchus</taxon>
    </lineage>
</organism>
<reference evidence="4" key="1">
    <citation type="submission" date="2022-11" db="UniProtKB">
        <authorList>
            <consortium name="WormBaseParasite"/>
        </authorList>
    </citation>
    <scope>IDENTIFICATION</scope>
</reference>
<dbReference type="CDD" id="cd00882">
    <property type="entry name" value="Ras_like_GTPase"/>
    <property type="match status" value="1"/>
</dbReference>
<name>A0A915E569_9BILA</name>
<feature type="coiled-coil region" evidence="1">
    <location>
        <begin position="30"/>
        <end position="57"/>
    </location>
</feature>
<dbReference type="PANTHER" id="PTHR32046">
    <property type="entry name" value="G DOMAIN-CONTAINING PROTEIN"/>
    <property type="match status" value="1"/>
</dbReference>
<sequence>MHIRYVQAERTEMIYDKETSDMLDKKMDMKIVAKKFIENLRQTVEELQSEKKTLTEKGARFGSFLKHNAILTHNEAIKEYLEIAIREAKRISVETGDSRQAEGLVAALQQYEQQKKIIEYCIANGTEKIEAIDIKRDYKQLFALKHSGQNLKSLFEAEELGQKNQFKYTENTYNDKQQYSASRNYDGHKNESHKNYLRGASSSSSSSTYPRKDDCNRQLPKKKTQKKFYFCQEYDVINRKAFGNQVSIGCLYDVNTDCFVTTTLLEAVNSHQSNSDNELKFEFLMSPSLSDKLNLLEVETEQQISILSEMTQHSFFVDYLKNFTLLKTSSFTLIFKINTKHLQKKNIIYARDSKGVVYVKGGQALHSLINNHAQNITYCLLFANEGVGKSTWINTIFNYLCHTSLADAFEDPICVIPSRFAITNKEMETQFIHAGIPDEKNESTNAGKSFCFVDTPGTGDTAGSEKDKVNLRNTIRYISELEEVQGICIVMKPNEARLSVAFQYCIGELLTHLHKDAAANIVYCFTNTSGNHYTPGIVLSF</sequence>
<dbReference type="Proteomes" id="UP000887574">
    <property type="component" value="Unplaced"/>
</dbReference>
<evidence type="ECO:0000256" key="2">
    <source>
        <dbReference type="SAM" id="MobiDB-lite"/>
    </source>
</evidence>
<dbReference type="InterPro" id="IPR027417">
    <property type="entry name" value="P-loop_NTPase"/>
</dbReference>
<dbReference type="PANTHER" id="PTHR32046:SF11">
    <property type="entry name" value="IMMUNE-ASSOCIATED NUCLEOTIDE-BINDING PROTEIN 10-LIKE"/>
    <property type="match status" value="1"/>
</dbReference>
<feature type="compositionally biased region" description="Basic and acidic residues" evidence="2">
    <location>
        <begin position="185"/>
        <end position="194"/>
    </location>
</feature>
<accession>A0A915E569</accession>
<feature type="region of interest" description="Disordered" evidence="2">
    <location>
        <begin position="182"/>
        <end position="217"/>
    </location>
</feature>